<sequence>MIQSNSRDGEPSTITPTTNTISSNNNNNNLSMEWLIRKEQELKQKEKELQEREAAAEKFEKELEKKNDQLLLQMKDQTKRKLDLDERELRILEIEEKLAKSTTIASRFKQNEMVKLNVGGTIFATTLNSLLSEKDTFFTAYFSDYFTPKAEEHDHAYFIDRPNANFELILDHFRGSNIRKKLEMLNERELLEFVDEVVYYQVTNYENTGGYYLKIGNGRLFSPTKRNSPYIGEQIRENSVVKVVLKENKISFIVNDKAYGKAFDVPSRDNLFPVLLIQDDDCEVELLP</sequence>
<dbReference type="RefSeq" id="XP_044557175.1">
    <property type="nucleotide sequence ID" value="XM_044713314.1"/>
</dbReference>
<comment type="caution">
    <text evidence="4">The sequence shown here is derived from an EMBL/GenBank/DDBJ whole genome shotgun (WGS) entry which is preliminary data.</text>
</comment>
<feature type="domain" description="Potassium channel tetramerisation-type BTB" evidence="3">
    <location>
        <begin position="114"/>
        <end position="204"/>
    </location>
</feature>
<dbReference type="OrthoDB" id="2414723at2759"/>
<proteinExistence type="predicted"/>
<dbReference type="Proteomes" id="UP000444721">
    <property type="component" value="Unassembled WGS sequence"/>
</dbReference>
<dbReference type="PANTHER" id="PTHR11145">
    <property type="entry name" value="BTB/POZ DOMAIN-CONTAINING ADAPTER FOR CUL3-MEDIATED RHOA DEGRADATION PROTEIN FAMILY MEMBER"/>
    <property type="match status" value="1"/>
</dbReference>
<name>A0A6A5BCS6_NAEFO</name>
<gene>
    <name evidence="4" type="ORF">FDP41_009364</name>
</gene>
<dbReference type="GeneID" id="68116580"/>
<evidence type="ECO:0000256" key="2">
    <source>
        <dbReference type="SAM" id="MobiDB-lite"/>
    </source>
</evidence>
<feature type="region of interest" description="Disordered" evidence="2">
    <location>
        <begin position="1"/>
        <end position="28"/>
    </location>
</feature>
<dbReference type="VEuPathDB" id="AmoebaDB:NfTy_061850"/>
<evidence type="ECO:0000313" key="4">
    <source>
        <dbReference type="EMBL" id="KAF0972461.1"/>
    </source>
</evidence>
<dbReference type="InterPro" id="IPR045068">
    <property type="entry name" value="BACURD1-3"/>
</dbReference>
<dbReference type="AlphaFoldDB" id="A0A6A5BCS6"/>
<feature type="coiled-coil region" evidence="1">
    <location>
        <begin position="32"/>
        <end position="95"/>
    </location>
</feature>
<accession>A0A6A5BCS6</accession>
<dbReference type="SUPFAM" id="SSF54695">
    <property type="entry name" value="POZ domain"/>
    <property type="match status" value="1"/>
</dbReference>
<dbReference type="Pfam" id="PF02214">
    <property type="entry name" value="BTB_2"/>
    <property type="match status" value="1"/>
</dbReference>
<reference evidence="4 5" key="1">
    <citation type="journal article" date="2019" name="Sci. Rep.">
        <title>Nanopore sequencing improves the draft genome of the human pathogenic amoeba Naegleria fowleri.</title>
        <authorList>
            <person name="Liechti N."/>
            <person name="Schurch N."/>
            <person name="Bruggmann R."/>
            <person name="Wittwer M."/>
        </authorList>
    </citation>
    <scope>NUCLEOTIDE SEQUENCE [LARGE SCALE GENOMIC DNA]</scope>
    <source>
        <strain evidence="4 5">ATCC 30894</strain>
    </source>
</reference>
<dbReference type="CDD" id="cd18316">
    <property type="entry name" value="BTB_POZ_KCTD-like"/>
    <property type="match status" value="1"/>
</dbReference>
<evidence type="ECO:0000259" key="3">
    <source>
        <dbReference type="Pfam" id="PF02214"/>
    </source>
</evidence>
<evidence type="ECO:0000256" key="1">
    <source>
        <dbReference type="SAM" id="Coils"/>
    </source>
</evidence>
<organism evidence="4 5">
    <name type="scientific">Naegleria fowleri</name>
    <name type="common">Brain eating amoeba</name>
    <dbReference type="NCBI Taxonomy" id="5763"/>
    <lineage>
        <taxon>Eukaryota</taxon>
        <taxon>Discoba</taxon>
        <taxon>Heterolobosea</taxon>
        <taxon>Tetramitia</taxon>
        <taxon>Eutetramitia</taxon>
        <taxon>Vahlkampfiidae</taxon>
        <taxon>Naegleria</taxon>
    </lineage>
</organism>
<dbReference type="EMBL" id="VFQX01000068">
    <property type="protein sequence ID" value="KAF0972461.1"/>
    <property type="molecule type" value="Genomic_DNA"/>
</dbReference>
<dbReference type="VEuPathDB" id="AmoebaDB:FDP41_009364"/>
<dbReference type="Gene3D" id="3.30.710.10">
    <property type="entry name" value="Potassium Channel Kv1.1, Chain A"/>
    <property type="match status" value="1"/>
</dbReference>
<evidence type="ECO:0000313" key="5">
    <source>
        <dbReference type="Proteomes" id="UP000444721"/>
    </source>
</evidence>
<keyword evidence="5" id="KW-1185">Reference proteome</keyword>
<dbReference type="InterPro" id="IPR003131">
    <property type="entry name" value="T1-type_BTB"/>
</dbReference>
<dbReference type="PANTHER" id="PTHR11145:SF8">
    <property type="entry name" value="RE57120P"/>
    <property type="match status" value="1"/>
</dbReference>
<dbReference type="GO" id="GO:0051260">
    <property type="term" value="P:protein homooligomerization"/>
    <property type="evidence" value="ECO:0007669"/>
    <property type="project" value="InterPro"/>
</dbReference>
<dbReference type="InterPro" id="IPR043136">
    <property type="entry name" value="B30.2/SPRY_sf"/>
</dbReference>
<dbReference type="OMA" id="TIANGWD"/>
<feature type="compositionally biased region" description="Low complexity" evidence="2">
    <location>
        <begin position="11"/>
        <end position="28"/>
    </location>
</feature>
<dbReference type="InterPro" id="IPR011333">
    <property type="entry name" value="SKP1/BTB/POZ_sf"/>
</dbReference>
<protein>
    <recommendedName>
        <fullName evidence="3">Potassium channel tetramerisation-type BTB domain-containing protein</fullName>
    </recommendedName>
</protein>
<dbReference type="VEuPathDB" id="AmoebaDB:NF0111380"/>
<keyword evidence="1" id="KW-0175">Coiled coil</keyword>
<dbReference type="Gene3D" id="2.60.120.920">
    <property type="match status" value="1"/>
</dbReference>